<dbReference type="EMBL" id="FLQS01000066">
    <property type="protein sequence ID" value="SBS79076.1"/>
    <property type="molecule type" value="Genomic_DNA"/>
</dbReference>
<sequence>MTTSRGSVLGALTVGALGVGVLGAAAFVSMPTAAAAPCNASGLATTSSGVLAAAGGYLANHPGADDVLTAAASQSAEDAKASVRSYFIGHPGELFDLQNIAGPLRDLRNQCGVAISPGQLALLFEQVS</sequence>
<dbReference type="InterPro" id="IPR032407">
    <property type="entry name" value="MHB"/>
</dbReference>
<reference evidence="2" key="1">
    <citation type="submission" date="2016-03" db="EMBL/GenBank/DDBJ databases">
        <authorList>
            <person name="Ploux O."/>
        </authorList>
    </citation>
    <scope>NUCLEOTIDE SEQUENCE</scope>
    <source>
        <strain evidence="2">UC10</strain>
    </source>
</reference>
<evidence type="ECO:0000313" key="2">
    <source>
        <dbReference type="EMBL" id="SBS79076.1"/>
    </source>
</evidence>
<organism evidence="2">
    <name type="scientific">uncultured Mycobacterium sp</name>
    <dbReference type="NCBI Taxonomy" id="171292"/>
    <lineage>
        <taxon>Bacteria</taxon>
        <taxon>Bacillati</taxon>
        <taxon>Actinomycetota</taxon>
        <taxon>Actinomycetes</taxon>
        <taxon>Mycobacteriales</taxon>
        <taxon>Mycobacteriaceae</taxon>
        <taxon>Mycobacterium</taxon>
        <taxon>environmental samples</taxon>
    </lineage>
</organism>
<accession>A0A1Y5PK18</accession>
<proteinExistence type="predicted"/>
<protein>
    <recommendedName>
        <fullName evidence="1">Haemophore haem-binding domain-containing protein</fullName>
    </recommendedName>
</protein>
<feature type="domain" description="Haemophore haem-binding" evidence="1">
    <location>
        <begin position="37"/>
        <end position="112"/>
    </location>
</feature>
<gene>
    <name evidence="2" type="ORF">MHPYR_690021</name>
</gene>
<dbReference type="NCBIfam" id="TIGR04529">
    <property type="entry name" value="MTB_hemophore"/>
    <property type="match status" value="1"/>
</dbReference>
<dbReference type="PROSITE" id="PS51318">
    <property type="entry name" value="TAT"/>
    <property type="match status" value="1"/>
</dbReference>
<dbReference type="Gene3D" id="1.20.20.20">
    <property type="entry name" value="Haemophore, haem-binding domain"/>
    <property type="match status" value="1"/>
</dbReference>
<dbReference type="InterPro" id="IPR006311">
    <property type="entry name" value="TAT_signal"/>
</dbReference>
<evidence type="ECO:0000259" key="1">
    <source>
        <dbReference type="Pfam" id="PF16525"/>
    </source>
</evidence>
<dbReference type="InterPro" id="IPR038378">
    <property type="entry name" value="MHB_sf"/>
</dbReference>
<dbReference type="AlphaFoldDB" id="A0A1Y5PK18"/>
<name>A0A1Y5PK18_9MYCO</name>
<dbReference type="Pfam" id="PF16525">
    <property type="entry name" value="MHB"/>
    <property type="match status" value="1"/>
</dbReference>
<dbReference type="GO" id="GO:0020037">
    <property type="term" value="F:heme binding"/>
    <property type="evidence" value="ECO:0007669"/>
    <property type="project" value="InterPro"/>
</dbReference>